<organism evidence="1 2">
    <name type="scientific">Phyllosticta citribraziliensis</name>
    <dbReference type="NCBI Taxonomy" id="989973"/>
    <lineage>
        <taxon>Eukaryota</taxon>
        <taxon>Fungi</taxon>
        <taxon>Dikarya</taxon>
        <taxon>Ascomycota</taxon>
        <taxon>Pezizomycotina</taxon>
        <taxon>Dothideomycetes</taxon>
        <taxon>Dothideomycetes incertae sedis</taxon>
        <taxon>Botryosphaeriales</taxon>
        <taxon>Phyllostictaceae</taxon>
        <taxon>Phyllosticta</taxon>
    </lineage>
</organism>
<protein>
    <submittedName>
        <fullName evidence="1">Uncharacterized protein</fullName>
    </submittedName>
</protein>
<reference evidence="1 2" key="1">
    <citation type="submission" date="2024-04" db="EMBL/GenBank/DDBJ databases">
        <title>Phyllosticta paracitricarpa is synonymous to the EU quarantine fungus P. citricarpa based on phylogenomic analyses.</title>
        <authorList>
            <consortium name="Lawrence Berkeley National Laboratory"/>
            <person name="Van ingen-buijs V.A."/>
            <person name="Van westerhoven A.C."/>
            <person name="Haridas S."/>
            <person name="Skiadas P."/>
            <person name="Martin F."/>
            <person name="Groenewald J.Z."/>
            <person name="Crous P.W."/>
            <person name="Seidl M.F."/>
        </authorList>
    </citation>
    <scope>NUCLEOTIDE SEQUENCE [LARGE SCALE GENOMIC DNA]</scope>
    <source>
        <strain evidence="1 2">CPC 17464</strain>
    </source>
</reference>
<name>A0ABR1LQF8_9PEZI</name>
<accession>A0ABR1LQF8</accession>
<sequence length="200" mass="21737">MALIPTVAMCAIFKRHGRMQSWFHCTHLWPSPAAKFGSCAALRLMPCHFLPRNFPRAGSWIPLIVARLHLSSRPTLHLFPGLISSIPTSRTDPVATASAVSACVDRLSSLLAAKTHNVSLSLIPFGHESSTCSREPRTWSLLEPRKNEAHNEIVLLRPLSVPPNPFPASSSYSIPLALDTQQGGARSSLSLLQSGTLQST</sequence>
<comment type="caution">
    <text evidence="1">The sequence shown here is derived from an EMBL/GenBank/DDBJ whole genome shotgun (WGS) entry which is preliminary data.</text>
</comment>
<keyword evidence="2" id="KW-1185">Reference proteome</keyword>
<dbReference type="Proteomes" id="UP001360953">
    <property type="component" value="Unassembled WGS sequence"/>
</dbReference>
<evidence type="ECO:0000313" key="1">
    <source>
        <dbReference type="EMBL" id="KAK7536012.1"/>
    </source>
</evidence>
<dbReference type="RefSeq" id="XP_066654428.1">
    <property type="nucleotide sequence ID" value="XM_066795909.1"/>
</dbReference>
<proteinExistence type="predicted"/>
<dbReference type="GeneID" id="92028815"/>
<evidence type="ECO:0000313" key="2">
    <source>
        <dbReference type="Proteomes" id="UP001360953"/>
    </source>
</evidence>
<dbReference type="EMBL" id="JBBPEH010000007">
    <property type="protein sequence ID" value="KAK7536012.1"/>
    <property type="molecule type" value="Genomic_DNA"/>
</dbReference>
<gene>
    <name evidence="1" type="ORF">J3D65DRAFT_399346</name>
</gene>